<dbReference type="Pfam" id="PF07717">
    <property type="entry name" value="OB_NTP_bind"/>
    <property type="match status" value="1"/>
</dbReference>
<dbReference type="FunFam" id="3.40.50.300:FF:003770">
    <property type="entry name" value="ATP-dependent RNA helicase DHR1, putative"/>
    <property type="match status" value="1"/>
</dbReference>
<dbReference type="CDD" id="cd17982">
    <property type="entry name" value="DEXHc_DHX37"/>
    <property type="match status" value="1"/>
</dbReference>
<dbReference type="GO" id="GO:1990904">
    <property type="term" value="C:ribonucleoprotein complex"/>
    <property type="evidence" value="ECO:0007669"/>
    <property type="project" value="UniProtKB-ARBA"/>
</dbReference>
<dbReference type="PROSITE" id="PS00690">
    <property type="entry name" value="DEAH_ATP_HELICASE"/>
    <property type="match status" value="1"/>
</dbReference>
<dbReference type="InterPro" id="IPR003593">
    <property type="entry name" value="AAA+_ATPase"/>
</dbReference>
<feature type="region of interest" description="Disordered" evidence="11">
    <location>
        <begin position="1"/>
        <end position="47"/>
    </location>
</feature>
<feature type="region of interest" description="Disordered" evidence="11">
    <location>
        <begin position="811"/>
        <end position="841"/>
    </location>
</feature>
<dbReference type="SMART" id="SM00382">
    <property type="entry name" value="AAA"/>
    <property type="match status" value="1"/>
</dbReference>
<sequence>MSQIAPRHVPYNQKGRAASIARAKATASGKRARRQDEQAQDAIDDSNALIIDPVEQKKRREEQRKLFTWQGQLLLMAEETIETPTHMSSKKRKRFEAFVTRKLKKEQRAELISSIAKTQTQNLSLQSSSSLGSKQFKTQADRLNHANHLEESRRGRTKAIIERVKGKAGARNLSDEDVDIDEDDEDNDSDQQEDVEMEEALMRRELIPTAPEPTTTFSRANATTLNTRQPPPVNVSGTLEIIDVPRASTSSLPTAPAPPATVGSGLVAGAQVTVVKRAKKEKGRMRALVEHTKYGKGKGKDVENGEGNEEESDFDSSEESGSGEDEEISDAESWYGIEEERYEQDADGAEQEEGNEEEKTLEQWAEGKASSGAADEEATPSARATHQKGSFTAWADKQILSASGQLDAVEVSVEPTPINGVYEPLLPAGSGVKASTLPEGITGPLGAPLPKNELPSMPPQRTTHIPITRTEEMDKQRAELPIVKEEDRIMDYIRGHPVVVICGETGSGKTTQIGQFLWEAGFGDKSSDNPGMVAITQPRRVAALSTSARVRAELCLPSGSTQVAHRIRYSSTSGADTKLVFMTDGVLLRELAADFLLSKYSVVVIDEAHERGVNTDVLIGVLSRVARLREKIWRDGKDEVKPLRLIIMSATLRVADFAENSTLFPTPPPVLRVDARQHSVTLHFARKTHHDYLEQAYKKVARIHARLPQGGVLVFCTGQNEIVSLCKKLEAKFGKAAIETRKRKAEEMKARSQKRLNAKEERKSEREAREEREQDAMDFEGGRVEMGDDVEVEELELGEDDMDLAADVDDGLYDEDPEGLESDEEEEKLGGMDLEDDTDGESPRWAVQPMHILPLYSLLPTEKQMRVFQPPPEGTRLVVVATNVAETAITIPNVKYVVDAGRAKERQFDPANGIQSFEVTWISKASAQQRAGRAGRTGPGHCYRLYSSAVFENFFESHTKPEILRMPIEGIVLQMKSMNIDSVANFPFPTPPDRHALREAEKTLVNLGALEAKEGAKGASSHKITELGRSMSLFPLSPRFSKMIVAGRSNGCLPYVIAIVCALSVGDPFIREANLGDDEDELPDIEERKALSAAEIRHIRDPELRRKEELKVARKAFFESQKIHSALGQGASDVFKMLSVVGAYEYDGAKASFCNSSFVRVKAMEEIHKLRAQISRIVSTSYHGLDAGFVPQLPPPSTTQLKVLRQLLTSAFIDQVAIRKDLADKASTLSYAKTVSTRGVPYRAFGIDEDIFIHPSSTLFHQAPPEFVVFQEVMRTNKFWMKSELFPFKHLVRGSASTDPPSSRLTAVTKINPAWLPTLGRPMCTFSKPVETASTSLATKTDPTTDGSTRKTIVTPRFGPGVGIELKPILMEQRLVKGRWVFV</sequence>
<evidence type="ECO:0000313" key="14">
    <source>
        <dbReference type="EMBL" id="SCZ92388.1"/>
    </source>
</evidence>
<dbReference type="GO" id="GO:0003723">
    <property type="term" value="F:RNA binding"/>
    <property type="evidence" value="ECO:0007669"/>
    <property type="project" value="UniProtKB-KW"/>
</dbReference>
<evidence type="ECO:0000256" key="10">
    <source>
        <dbReference type="ARBA" id="ARBA00047984"/>
    </source>
</evidence>
<evidence type="ECO:0000256" key="11">
    <source>
        <dbReference type="SAM" id="MobiDB-lite"/>
    </source>
</evidence>
<name>A0A2X0KKV7_9BASI</name>
<dbReference type="InterPro" id="IPR001650">
    <property type="entry name" value="Helicase_C-like"/>
</dbReference>
<evidence type="ECO:0000256" key="8">
    <source>
        <dbReference type="ARBA" id="ARBA00022884"/>
    </source>
</evidence>
<feature type="compositionally biased region" description="Low complexity" evidence="11">
    <location>
        <begin position="14"/>
        <end position="29"/>
    </location>
</feature>
<dbReference type="CDD" id="cd18791">
    <property type="entry name" value="SF2_C_RHA"/>
    <property type="match status" value="1"/>
</dbReference>
<dbReference type="Gene3D" id="3.40.50.300">
    <property type="entry name" value="P-loop containing nucleotide triphosphate hydrolases"/>
    <property type="match status" value="3"/>
</dbReference>
<dbReference type="InterPro" id="IPR011709">
    <property type="entry name" value="DEAD-box_helicase_OB_fold"/>
</dbReference>
<dbReference type="InterPro" id="IPR048333">
    <property type="entry name" value="HA2_WH"/>
</dbReference>
<dbReference type="GO" id="GO:0016787">
    <property type="term" value="F:hydrolase activity"/>
    <property type="evidence" value="ECO:0007669"/>
    <property type="project" value="UniProtKB-KW"/>
</dbReference>
<dbReference type="Pfam" id="PF04408">
    <property type="entry name" value="WHD_HA2"/>
    <property type="match status" value="1"/>
</dbReference>
<dbReference type="SMART" id="SM00847">
    <property type="entry name" value="HA2"/>
    <property type="match status" value="1"/>
</dbReference>
<accession>A0A2X0KKV7</accession>
<evidence type="ECO:0000256" key="9">
    <source>
        <dbReference type="ARBA" id="ARBA00023242"/>
    </source>
</evidence>
<feature type="region of interest" description="Disordered" evidence="11">
    <location>
        <begin position="277"/>
        <end position="389"/>
    </location>
</feature>
<dbReference type="InterPro" id="IPR027417">
    <property type="entry name" value="P-loop_NTPase"/>
</dbReference>
<feature type="compositionally biased region" description="Acidic residues" evidence="11">
    <location>
        <begin position="811"/>
        <end position="840"/>
    </location>
</feature>
<feature type="compositionally biased region" description="Acidic residues" evidence="11">
    <location>
        <begin position="304"/>
        <end position="330"/>
    </location>
</feature>
<evidence type="ECO:0000256" key="4">
    <source>
        <dbReference type="ARBA" id="ARBA00022741"/>
    </source>
</evidence>
<dbReference type="Pfam" id="PF21010">
    <property type="entry name" value="HA2_C"/>
    <property type="match status" value="1"/>
</dbReference>
<dbReference type="InterPro" id="IPR002464">
    <property type="entry name" value="DNA/RNA_helicase_DEAH_CS"/>
</dbReference>
<keyword evidence="9" id="KW-0539">Nucleus</keyword>
<dbReference type="Gene3D" id="1.20.120.1080">
    <property type="match status" value="1"/>
</dbReference>
<dbReference type="EC" id="3.6.4.13" evidence="3"/>
<keyword evidence="8" id="KW-0694">RNA-binding</keyword>
<evidence type="ECO:0000259" key="13">
    <source>
        <dbReference type="PROSITE" id="PS51194"/>
    </source>
</evidence>
<evidence type="ECO:0000256" key="7">
    <source>
        <dbReference type="ARBA" id="ARBA00022840"/>
    </source>
</evidence>
<evidence type="ECO:0000256" key="1">
    <source>
        <dbReference type="ARBA" id="ARBA00004604"/>
    </source>
</evidence>
<dbReference type="GO" id="GO:0003724">
    <property type="term" value="F:RNA helicase activity"/>
    <property type="evidence" value="ECO:0007669"/>
    <property type="project" value="UniProtKB-EC"/>
</dbReference>
<keyword evidence="4" id="KW-0547">Nucleotide-binding</keyword>
<dbReference type="InterPro" id="IPR011545">
    <property type="entry name" value="DEAD/DEAH_box_helicase_dom"/>
</dbReference>
<dbReference type="PROSITE" id="PS51192">
    <property type="entry name" value="HELICASE_ATP_BIND_1"/>
    <property type="match status" value="1"/>
</dbReference>
<keyword evidence="7" id="KW-0067">ATP-binding</keyword>
<dbReference type="PANTHER" id="PTHR18934">
    <property type="entry name" value="ATP-DEPENDENT RNA HELICASE"/>
    <property type="match status" value="1"/>
</dbReference>
<dbReference type="InterPro" id="IPR007502">
    <property type="entry name" value="Helicase-assoc_dom"/>
</dbReference>
<feature type="compositionally biased region" description="Acidic residues" evidence="11">
    <location>
        <begin position="175"/>
        <end position="195"/>
    </location>
</feature>
<feature type="region of interest" description="Disordered" evidence="11">
    <location>
        <begin position="119"/>
        <end position="195"/>
    </location>
</feature>
<gene>
    <name evidence="14" type="ORF">BZ3500_MVSOF-1268-A1-R1_CHR5-2G07823</name>
</gene>
<evidence type="ECO:0000256" key="6">
    <source>
        <dbReference type="ARBA" id="ARBA00022806"/>
    </source>
</evidence>
<dbReference type="OrthoDB" id="2537831at2759"/>
<dbReference type="Pfam" id="PF00270">
    <property type="entry name" value="DEAD"/>
    <property type="match status" value="1"/>
</dbReference>
<comment type="subcellular location">
    <subcellularLocation>
        <location evidence="1">Nucleus</location>
        <location evidence="1">Nucleolus</location>
    </subcellularLocation>
</comment>
<feature type="compositionally biased region" description="Acidic residues" evidence="11">
    <location>
        <begin position="340"/>
        <end position="356"/>
    </location>
</feature>
<dbReference type="Pfam" id="PF00271">
    <property type="entry name" value="Helicase_C"/>
    <property type="match status" value="1"/>
</dbReference>
<dbReference type="GO" id="GO:0005730">
    <property type="term" value="C:nucleolus"/>
    <property type="evidence" value="ECO:0007669"/>
    <property type="project" value="UniProtKB-SubCell"/>
</dbReference>
<feature type="domain" description="Helicase C-terminal" evidence="13">
    <location>
        <begin position="807"/>
        <end position="979"/>
    </location>
</feature>
<dbReference type="PANTHER" id="PTHR18934:SF99">
    <property type="entry name" value="ATP-DEPENDENT RNA HELICASE DHX37-RELATED"/>
    <property type="match status" value="1"/>
</dbReference>
<dbReference type="EMBL" id="FMWP01000018">
    <property type="protein sequence ID" value="SCZ92388.1"/>
    <property type="molecule type" value="Genomic_DNA"/>
</dbReference>
<feature type="compositionally biased region" description="Basic and acidic residues" evidence="11">
    <location>
        <begin position="757"/>
        <end position="781"/>
    </location>
</feature>
<keyword evidence="5" id="KW-0378">Hydrolase</keyword>
<dbReference type="SMART" id="SM00490">
    <property type="entry name" value="HELICc"/>
    <property type="match status" value="1"/>
</dbReference>
<proteinExistence type="inferred from homology"/>
<keyword evidence="15" id="KW-1185">Reference proteome</keyword>
<keyword evidence="6" id="KW-0347">Helicase</keyword>
<protein>
    <recommendedName>
        <fullName evidence="3">RNA helicase</fullName>
        <ecNumber evidence="3">3.6.4.13</ecNumber>
    </recommendedName>
</protein>
<evidence type="ECO:0000256" key="3">
    <source>
        <dbReference type="ARBA" id="ARBA00012552"/>
    </source>
</evidence>
<dbReference type="GO" id="GO:0005524">
    <property type="term" value="F:ATP binding"/>
    <property type="evidence" value="ECO:0007669"/>
    <property type="project" value="UniProtKB-KW"/>
</dbReference>
<dbReference type="PROSITE" id="PS51194">
    <property type="entry name" value="HELICASE_CTER"/>
    <property type="match status" value="1"/>
</dbReference>
<organism evidence="14 15">
    <name type="scientific">Microbotryum saponariae</name>
    <dbReference type="NCBI Taxonomy" id="289078"/>
    <lineage>
        <taxon>Eukaryota</taxon>
        <taxon>Fungi</taxon>
        <taxon>Dikarya</taxon>
        <taxon>Basidiomycota</taxon>
        <taxon>Pucciniomycotina</taxon>
        <taxon>Microbotryomycetes</taxon>
        <taxon>Microbotryales</taxon>
        <taxon>Microbotryaceae</taxon>
        <taxon>Microbotryum</taxon>
    </lineage>
</organism>
<feature type="compositionally biased region" description="Basic and acidic residues" evidence="11">
    <location>
        <begin position="287"/>
        <end position="303"/>
    </location>
</feature>
<evidence type="ECO:0000256" key="5">
    <source>
        <dbReference type="ARBA" id="ARBA00022801"/>
    </source>
</evidence>
<evidence type="ECO:0000256" key="2">
    <source>
        <dbReference type="ARBA" id="ARBA00008792"/>
    </source>
</evidence>
<reference evidence="15" key="1">
    <citation type="submission" date="2016-10" db="EMBL/GenBank/DDBJ databases">
        <authorList>
            <person name="Jeantristanb JTB J.-T."/>
            <person name="Ricardo R."/>
        </authorList>
    </citation>
    <scope>NUCLEOTIDE SEQUENCE [LARGE SCALE GENOMIC DNA]</scope>
</reference>
<dbReference type="InterPro" id="IPR014001">
    <property type="entry name" value="Helicase_ATP-bd"/>
</dbReference>
<dbReference type="SUPFAM" id="SSF52540">
    <property type="entry name" value="P-loop containing nucleoside triphosphate hydrolases"/>
    <property type="match status" value="1"/>
</dbReference>
<dbReference type="STRING" id="289078.A0A2X0KKV7"/>
<dbReference type="SMART" id="SM00487">
    <property type="entry name" value="DEXDc"/>
    <property type="match status" value="1"/>
</dbReference>
<comment type="catalytic activity">
    <reaction evidence="10">
        <text>ATP + H2O = ADP + phosphate + H(+)</text>
        <dbReference type="Rhea" id="RHEA:13065"/>
        <dbReference type="ChEBI" id="CHEBI:15377"/>
        <dbReference type="ChEBI" id="CHEBI:15378"/>
        <dbReference type="ChEBI" id="CHEBI:30616"/>
        <dbReference type="ChEBI" id="CHEBI:43474"/>
        <dbReference type="ChEBI" id="CHEBI:456216"/>
        <dbReference type="EC" id="3.6.4.13"/>
    </reaction>
</comment>
<comment type="similarity">
    <text evidence="2">Belongs to the DEAD box helicase family. DEAH subfamily.</text>
</comment>
<dbReference type="Proteomes" id="UP000249723">
    <property type="component" value="Unassembled WGS sequence"/>
</dbReference>
<feature type="compositionally biased region" description="Basic and acidic residues" evidence="11">
    <location>
        <begin position="139"/>
        <end position="165"/>
    </location>
</feature>
<evidence type="ECO:0000313" key="15">
    <source>
        <dbReference type="Proteomes" id="UP000249723"/>
    </source>
</evidence>
<feature type="region of interest" description="Disordered" evidence="11">
    <location>
        <begin position="742"/>
        <end position="781"/>
    </location>
</feature>
<evidence type="ECO:0000259" key="12">
    <source>
        <dbReference type="PROSITE" id="PS51192"/>
    </source>
</evidence>
<feature type="compositionally biased region" description="Low complexity" evidence="11">
    <location>
        <begin position="119"/>
        <end position="138"/>
    </location>
</feature>
<dbReference type="GO" id="GO:0000462">
    <property type="term" value="P:maturation of SSU-rRNA from tricistronic rRNA transcript (SSU-rRNA, 5.8S rRNA, LSU-rRNA)"/>
    <property type="evidence" value="ECO:0007669"/>
    <property type="project" value="TreeGrafter"/>
</dbReference>
<dbReference type="FunFam" id="3.40.50.300:FF:000637">
    <property type="entry name" value="ATP-dependent RNA helicase DHX37/DHR1"/>
    <property type="match status" value="1"/>
</dbReference>
<feature type="domain" description="Helicase ATP-binding" evidence="12">
    <location>
        <begin position="490"/>
        <end position="670"/>
    </location>
</feature>